<name>V4LSL9_EUTSA</name>
<reference evidence="7 8" key="1">
    <citation type="journal article" date="2013" name="Front. Plant Sci.">
        <title>The Reference Genome of the Halophytic Plant Eutrema salsugineum.</title>
        <authorList>
            <person name="Yang R."/>
            <person name="Jarvis D.E."/>
            <person name="Chen H."/>
            <person name="Beilstein M.A."/>
            <person name="Grimwood J."/>
            <person name="Jenkins J."/>
            <person name="Shu S."/>
            <person name="Prochnik S."/>
            <person name="Xin M."/>
            <person name="Ma C."/>
            <person name="Schmutz J."/>
            <person name="Wing R.A."/>
            <person name="Mitchell-Olds T."/>
            <person name="Schumaker K.S."/>
            <person name="Wang X."/>
        </authorList>
    </citation>
    <scope>NUCLEOTIDE SEQUENCE [LARGE SCALE GENOMIC DNA]</scope>
</reference>
<dbReference type="Gramene" id="ESQ46819">
    <property type="protein sequence ID" value="ESQ46819"/>
    <property type="gene ID" value="EUTSA_v10028008mg"/>
</dbReference>
<proteinExistence type="inferred from homology"/>
<keyword evidence="5" id="KW-1015">Disulfide bond</keyword>
<evidence type="ECO:0000313" key="8">
    <source>
        <dbReference type="Proteomes" id="UP000030689"/>
    </source>
</evidence>
<dbReference type="GO" id="GO:0050832">
    <property type="term" value="P:defense response to fungus"/>
    <property type="evidence" value="ECO:0007669"/>
    <property type="project" value="UniProtKB-KW"/>
</dbReference>
<evidence type="ECO:0000256" key="1">
    <source>
        <dbReference type="ARBA" id="ARBA00006722"/>
    </source>
</evidence>
<dbReference type="KEGG" id="eus:EUTSA_v10028008mg"/>
<evidence type="ECO:0000256" key="2">
    <source>
        <dbReference type="ARBA" id="ARBA00022529"/>
    </source>
</evidence>
<dbReference type="Proteomes" id="UP000030689">
    <property type="component" value="Unassembled WGS sequence"/>
</dbReference>
<keyword evidence="4" id="KW-0611">Plant defense</keyword>
<accession>V4LSL9</accession>
<feature type="chain" id="PRO_5004721138" description="Defensin-like protein" evidence="6">
    <location>
        <begin position="26"/>
        <end position="84"/>
    </location>
</feature>
<dbReference type="OMA" id="RCLQKEC"/>
<keyword evidence="3" id="KW-0295">Fungicide</keyword>
<dbReference type="AlphaFoldDB" id="V4LSL9"/>
<keyword evidence="8" id="KW-1185">Reference proteome</keyword>
<dbReference type="Pfam" id="PF07333">
    <property type="entry name" value="SLR1-BP"/>
    <property type="match status" value="1"/>
</dbReference>
<evidence type="ECO:0000313" key="7">
    <source>
        <dbReference type="EMBL" id="ESQ46819.1"/>
    </source>
</evidence>
<evidence type="ECO:0000256" key="3">
    <source>
        <dbReference type="ARBA" id="ARBA00022577"/>
    </source>
</evidence>
<evidence type="ECO:0008006" key="9">
    <source>
        <dbReference type="Google" id="ProtNLM"/>
    </source>
</evidence>
<dbReference type="EMBL" id="KI517416">
    <property type="protein sequence ID" value="ESQ46819.1"/>
    <property type="molecule type" value="Genomic_DNA"/>
</dbReference>
<keyword evidence="2" id="KW-0929">Antimicrobial</keyword>
<comment type="similarity">
    <text evidence="1">Belongs to the DEFL family.</text>
</comment>
<organism evidence="7 8">
    <name type="scientific">Eutrema salsugineum</name>
    <name type="common">Saltwater cress</name>
    <name type="synonym">Sisymbrium salsugineum</name>
    <dbReference type="NCBI Taxonomy" id="72664"/>
    <lineage>
        <taxon>Eukaryota</taxon>
        <taxon>Viridiplantae</taxon>
        <taxon>Streptophyta</taxon>
        <taxon>Embryophyta</taxon>
        <taxon>Tracheophyta</taxon>
        <taxon>Spermatophyta</taxon>
        <taxon>Magnoliopsida</taxon>
        <taxon>eudicotyledons</taxon>
        <taxon>Gunneridae</taxon>
        <taxon>Pentapetalae</taxon>
        <taxon>rosids</taxon>
        <taxon>malvids</taxon>
        <taxon>Brassicales</taxon>
        <taxon>Brassicaceae</taxon>
        <taxon>Eutremeae</taxon>
        <taxon>Eutrema</taxon>
    </lineage>
</organism>
<feature type="signal peptide" evidence="6">
    <location>
        <begin position="1"/>
        <end position="25"/>
    </location>
</feature>
<evidence type="ECO:0000256" key="6">
    <source>
        <dbReference type="SAM" id="SignalP"/>
    </source>
</evidence>
<dbReference type="InterPro" id="IPR010851">
    <property type="entry name" value="DEFL"/>
</dbReference>
<gene>
    <name evidence="7" type="ORF">EUTSA_v10028008mg</name>
</gene>
<dbReference type="GO" id="GO:0031640">
    <property type="term" value="P:killing of cells of another organism"/>
    <property type="evidence" value="ECO:0007669"/>
    <property type="project" value="UniProtKB-KW"/>
</dbReference>
<protein>
    <recommendedName>
        <fullName evidence="9">Defensin-like protein</fullName>
    </recommendedName>
</protein>
<keyword evidence="6" id="KW-0732">Signal</keyword>
<evidence type="ECO:0000256" key="4">
    <source>
        <dbReference type="ARBA" id="ARBA00022821"/>
    </source>
</evidence>
<sequence>MSKSVNGVVIALIMICLFISIGVESSLRNRCFNIVHHDRCIEKECKSTCLKMYPQSFIENKCVAAPGGPFKGRGQCACEHRCPK</sequence>
<evidence type="ECO:0000256" key="5">
    <source>
        <dbReference type="ARBA" id="ARBA00023157"/>
    </source>
</evidence>